<dbReference type="SUPFAM" id="SSF49464">
    <property type="entry name" value="Carboxypeptidase regulatory domain-like"/>
    <property type="match status" value="4"/>
</dbReference>
<feature type="region of interest" description="Disordered" evidence="1">
    <location>
        <begin position="916"/>
        <end position="940"/>
    </location>
</feature>
<feature type="compositionally biased region" description="Polar residues" evidence="1">
    <location>
        <begin position="924"/>
        <end position="940"/>
    </location>
</feature>
<reference evidence="2 3" key="1">
    <citation type="submission" date="2020-03" db="EMBL/GenBank/DDBJ databases">
        <title>Whole genome shotgun sequence of Phytohabitans houttuyneae NBRC 108639.</title>
        <authorList>
            <person name="Komaki H."/>
            <person name="Tamura T."/>
        </authorList>
    </citation>
    <scope>NUCLEOTIDE SEQUENCE [LARGE SCALE GENOMIC DNA]</scope>
    <source>
        <strain evidence="2 3">NBRC 108639</strain>
    </source>
</reference>
<organism evidence="2 3">
    <name type="scientific">Phytohabitans houttuyneae</name>
    <dbReference type="NCBI Taxonomy" id="1076126"/>
    <lineage>
        <taxon>Bacteria</taxon>
        <taxon>Bacillati</taxon>
        <taxon>Actinomycetota</taxon>
        <taxon>Actinomycetes</taxon>
        <taxon>Micromonosporales</taxon>
        <taxon>Micromonosporaceae</taxon>
    </lineage>
</organism>
<dbReference type="AlphaFoldDB" id="A0A6V8K9N1"/>
<dbReference type="InterPro" id="IPR008969">
    <property type="entry name" value="CarboxyPept-like_regulatory"/>
</dbReference>
<comment type="caution">
    <text evidence="2">The sequence shown here is derived from an EMBL/GenBank/DDBJ whole genome shotgun (WGS) entry which is preliminary data.</text>
</comment>
<accession>A0A6V8K9N1</accession>
<evidence type="ECO:0000256" key="1">
    <source>
        <dbReference type="SAM" id="MobiDB-lite"/>
    </source>
</evidence>
<dbReference type="Gene3D" id="2.60.40.1120">
    <property type="entry name" value="Carboxypeptidase-like, regulatory domain"/>
    <property type="match status" value="3"/>
</dbReference>
<name>A0A6V8K9N1_9ACTN</name>
<sequence>MGTGSVGEHSRAVGVVKDTGDVEQPDVLVEVLPAGGSAVVASDTTDDFGQFDLSVPSGTYDIRFTPPADSGLRSYLATGVSADSTTPLTVVLKSMAVAHVQGTVRDAAGSPLRNATVILSSTSPGGSNGFVQADVNGHYALDVLAGTYRYSVDCGGCRGTNFYTYVTLNAPVEIDHDLTRDVIAPIATLTVAVRNADGTPVSGASMNYNFTNVDTADYSGRTYGSGNTDTSGNLTAPVLIGLPQQSTSIRLPGGLNIPITLPAINGDTSTTVTVPASVRVQGTVRDAAGSPLRNATVILSSTSPGGSNGFVQADVNGHYALDVLAGTYRYSVDCGGCRGTNFYTYVTLNAPVEIDHDLTRDVIAPIATLTVAVRNADGTPVSGASMNYNFTNVDTADYSGRTYGSGNTDTSGNLTAPVLIGLPQQSTSIRLPGGLNIPITLPAINGDTSTTVTVPASVRVQGTVRDAAGSPLRNATVILSSTSPGGSNGFVQADVNGHYALDVLAGTYRYSVDCGGCRGTNFYTYVTLNAPVEIDHDLTRDVIAPIATLTVAVRNADGTPVSGASMNYNFTNVDTADYSGRTYGSGNTDTSGNLTAPVLIGLPQQSTSIRLPGGLNIPITLPAINGDRRLFYIFDRTTGALYLDDQPPTVIPEVDAEATNGWYNTPVTVTWKSVDPRPSSGTPTRPDPITVSTEGADQLVTSEPSCDPAGNCATGSIRLSIDRTPPTITADVAPAANDHGWHNNQMTVTFTCEDPLAGVATCPAPVTVDQDGAGQVVTGTATDRAGNTATRTVIVNLDTAAPTITPTVSQAPNSEGWNNGDVTVSFSCTDILSGIANCSPPVTLTEDGPNREVSGTAVDKAGNTTVATITVSIDRTNPLIVATRTPANADGWNNTPVTVTFTCTDAQSGIASCPNPATLDQDGADQSVSGTTTNHAGSSASTTIDDINIDRTAPQITATVVGVKNSAGWYQSPPTIHFTCADTLSGIAVCPADVTVHREGADLTVTGVALDKAGNTATAETTDLDIDYSPPAVTVTGVVNGTTYPLDELPTVGCTTTDTGSGVATDASPNLDRDATGHYTATCTGATDHAGNTAPAITVTYTVAPTGEALATITTVYVSNSGSPNAQGVIQDLTNKLEHGKICQYILKVNKEATGPNPTLTAAQAAELVYWARILDPTC</sequence>
<dbReference type="Pfam" id="PF13620">
    <property type="entry name" value="CarboxypepD_reg"/>
    <property type="match status" value="3"/>
</dbReference>
<proteinExistence type="predicted"/>
<evidence type="ECO:0000313" key="2">
    <source>
        <dbReference type="EMBL" id="GFJ77445.1"/>
    </source>
</evidence>
<protein>
    <submittedName>
        <fullName evidence="2">Uncharacterized protein</fullName>
    </submittedName>
</protein>
<dbReference type="Proteomes" id="UP000482800">
    <property type="component" value="Unassembled WGS sequence"/>
</dbReference>
<evidence type="ECO:0000313" key="3">
    <source>
        <dbReference type="Proteomes" id="UP000482800"/>
    </source>
</evidence>
<keyword evidence="3" id="KW-1185">Reference proteome</keyword>
<dbReference type="EMBL" id="BLPF01000001">
    <property type="protein sequence ID" value="GFJ77445.1"/>
    <property type="molecule type" value="Genomic_DNA"/>
</dbReference>
<gene>
    <name evidence="2" type="ORF">Phou_016250</name>
</gene>
<reference evidence="2 3" key="2">
    <citation type="submission" date="2020-03" db="EMBL/GenBank/DDBJ databases">
        <authorList>
            <person name="Ichikawa N."/>
            <person name="Kimura A."/>
            <person name="Kitahashi Y."/>
            <person name="Uohara A."/>
        </authorList>
    </citation>
    <scope>NUCLEOTIDE SEQUENCE [LARGE SCALE GENOMIC DNA]</scope>
    <source>
        <strain evidence="2 3">NBRC 108639</strain>
    </source>
</reference>